<dbReference type="WBParaSite" id="SSTP_0001125200.1">
    <property type="protein sequence ID" value="SSTP_0001125200.1"/>
    <property type="gene ID" value="SSTP_0001125200"/>
</dbReference>
<dbReference type="CDD" id="cd09917">
    <property type="entry name" value="F-box_SF"/>
    <property type="match status" value="1"/>
</dbReference>
<sequence length="351" mass="41021">MEKGEKISYFNLSGLPDEILNIIFQKCTFLDVSSIMKTCKRFKLIVDKNRSTLPKASLKHLQIEHRIYYNNNIIKDEYMVVVRYVAAKVDKNKYFSKTFNKINCKESEIALFINSCSWEDVENVHIILMKNSNILNVITSRLANFQEHKIKTLYLHIEGIGMRNSLNNFLTSLRNVNDLFINKLCLRGENDGYQGKINITNLKRIEIFECCCTKYCNEDLALPLYYQNKGGLNMFLNVNESDFKIKLIDAAVNEYIKENGNNYIRDVIAITDLNPLIFHQIDRIMSKFGLKYEPNFEEQATNCTFVHLFIAKNDSDFLNVIEDPRKPYLIVSIVAIYRKSNNYCSIWNRLI</sequence>
<dbReference type="Proteomes" id="UP000035681">
    <property type="component" value="Unplaced"/>
</dbReference>
<dbReference type="PROSITE" id="PS50181">
    <property type="entry name" value="FBOX"/>
    <property type="match status" value="1"/>
</dbReference>
<evidence type="ECO:0000313" key="4">
    <source>
        <dbReference type="WBParaSite" id="TCONS_00014616.p1"/>
    </source>
</evidence>
<dbReference type="SUPFAM" id="SSF81383">
    <property type="entry name" value="F-box domain"/>
    <property type="match status" value="1"/>
</dbReference>
<dbReference type="InterPro" id="IPR001810">
    <property type="entry name" value="F-box_dom"/>
</dbReference>
<keyword evidence="2" id="KW-1185">Reference proteome</keyword>
<accession>A0A0K0EP65</accession>
<evidence type="ECO:0000259" key="1">
    <source>
        <dbReference type="PROSITE" id="PS50181"/>
    </source>
</evidence>
<evidence type="ECO:0000313" key="3">
    <source>
        <dbReference type="WBParaSite" id="SSTP_0001125200.1"/>
    </source>
</evidence>
<dbReference type="SMART" id="SM00256">
    <property type="entry name" value="FBOX"/>
    <property type="match status" value="1"/>
</dbReference>
<feature type="domain" description="F-box" evidence="1">
    <location>
        <begin position="9"/>
        <end position="56"/>
    </location>
</feature>
<name>A0A0K0EP65_STRER</name>
<evidence type="ECO:0000313" key="2">
    <source>
        <dbReference type="Proteomes" id="UP000035681"/>
    </source>
</evidence>
<reference evidence="3" key="1">
    <citation type="submission" date="2015-08" db="UniProtKB">
        <authorList>
            <consortium name="WormBaseParasite"/>
        </authorList>
    </citation>
    <scope>IDENTIFICATION</scope>
</reference>
<organism evidence="3">
    <name type="scientific">Strongyloides stercoralis</name>
    <name type="common">Threadworm</name>
    <dbReference type="NCBI Taxonomy" id="6248"/>
    <lineage>
        <taxon>Eukaryota</taxon>
        <taxon>Metazoa</taxon>
        <taxon>Ecdysozoa</taxon>
        <taxon>Nematoda</taxon>
        <taxon>Chromadorea</taxon>
        <taxon>Rhabditida</taxon>
        <taxon>Tylenchina</taxon>
        <taxon>Panagrolaimomorpha</taxon>
        <taxon>Strongyloidoidea</taxon>
        <taxon>Strongyloididae</taxon>
        <taxon>Strongyloides</taxon>
    </lineage>
</organism>
<dbReference type="InterPro" id="IPR036047">
    <property type="entry name" value="F-box-like_dom_sf"/>
</dbReference>
<protein>
    <submittedName>
        <fullName evidence="3 4">F-box domain-containing protein</fullName>
    </submittedName>
</protein>
<dbReference type="Pfam" id="PF00646">
    <property type="entry name" value="F-box"/>
    <property type="match status" value="1"/>
</dbReference>
<dbReference type="AlphaFoldDB" id="A0A0K0EP65"/>
<dbReference type="WBParaSite" id="TCONS_00014616.p1">
    <property type="protein sequence ID" value="TCONS_00014616.p1"/>
    <property type="gene ID" value="XLOC_009831"/>
</dbReference>
<proteinExistence type="predicted"/>